<feature type="transmembrane region" description="Helical" evidence="1">
    <location>
        <begin position="157"/>
        <end position="178"/>
    </location>
</feature>
<gene>
    <name evidence="2" type="ORF">J2Z34_002099</name>
</gene>
<feature type="transmembrane region" description="Helical" evidence="1">
    <location>
        <begin position="107"/>
        <end position="130"/>
    </location>
</feature>
<organism evidence="2 3">
    <name type="scientific">Youngiibacter multivorans</name>
    <dbReference type="NCBI Taxonomy" id="937251"/>
    <lineage>
        <taxon>Bacteria</taxon>
        <taxon>Bacillati</taxon>
        <taxon>Bacillota</taxon>
        <taxon>Clostridia</taxon>
        <taxon>Eubacteriales</taxon>
        <taxon>Clostridiaceae</taxon>
        <taxon>Youngiibacter</taxon>
    </lineage>
</organism>
<accession>A0ABS4G4Z1</accession>
<comment type="caution">
    <text evidence="2">The sequence shown here is derived from an EMBL/GenBank/DDBJ whole genome shotgun (WGS) entry which is preliminary data.</text>
</comment>
<keyword evidence="1" id="KW-0472">Membrane</keyword>
<dbReference type="Pfam" id="PF19700">
    <property type="entry name" value="DUF6198"/>
    <property type="match status" value="1"/>
</dbReference>
<dbReference type="EMBL" id="JAGGKC010000017">
    <property type="protein sequence ID" value="MBP1919609.1"/>
    <property type="molecule type" value="Genomic_DNA"/>
</dbReference>
<evidence type="ECO:0000256" key="1">
    <source>
        <dbReference type="SAM" id="Phobius"/>
    </source>
</evidence>
<dbReference type="Proteomes" id="UP001519271">
    <property type="component" value="Unassembled WGS sequence"/>
</dbReference>
<keyword evidence="1" id="KW-0812">Transmembrane</keyword>
<keyword evidence="1" id="KW-1133">Transmembrane helix</keyword>
<dbReference type="PANTHER" id="PTHR40078:SF1">
    <property type="entry name" value="INTEGRAL MEMBRANE PROTEIN"/>
    <property type="match status" value="1"/>
</dbReference>
<feature type="transmembrane region" description="Helical" evidence="1">
    <location>
        <begin position="184"/>
        <end position="203"/>
    </location>
</feature>
<dbReference type="RefSeq" id="WP_209459805.1">
    <property type="nucleotide sequence ID" value="NZ_JAGGKC010000017.1"/>
</dbReference>
<reference evidence="2 3" key="1">
    <citation type="submission" date="2021-03" db="EMBL/GenBank/DDBJ databases">
        <title>Genomic Encyclopedia of Type Strains, Phase IV (KMG-IV): sequencing the most valuable type-strain genomes for metagenomic binning, comparative biology and taxonomic classification.</title>
        <authorList>
            <person name="Goeker M."/>
        </authorList>
    </citation>
    <scope>NUCLEOTIDE SEQUENCE [LARGE SCALE GENOMIC DNA]</scope>
    <source>
        <strain evidence="2 3">DSM 6139</strain>
    </source>
</reference>
<dbReference type="InterPro" id="IPR038750">
    <property type="entry name" value="YczE/YyaS-like"/>
</dbReference>
<sequence length="213" mass="23203">MKALATRFTMFVLGLFILSYGVALAIRSKLGVSPISSLPVAISKVTGMTVGRITIFFYLVLVVAQIIILRKDFKVKNLLQIAFSSVFGFFTDSALSVTAALAPQSYIIKLIFLLTSVFLMGLAVFMLLVADIVNNSPEALCKAIAEKYSIDFAKVKIWFDLSCVAISATVSLIFFGNIGLIREGTIIGALFIGKIGGFFYRSYKHKVVSMLGI</sequence>
<keyword evidence="3" id="KW-1185">Reference proteome</keyword>
<protein>
    <submittedName>
        <fullName evidence="2">Membrane protein YczE</fullName>
    </submittedName>
</protein>
<evidence type="ECO:0000313" key="3">
    <source>
        <dbReference type="Proteomes" id="UP001519271"/>
    </source>
</evidence>
<evidence type="ECO:0000313" key="2">
    <source>
        <dbReference type="EMBL" id="MBP1919609.1"/>
    </source>
</evidence>
<feature type="transmembrane region" description="Helical" evidence="1">
    <location>
        <begin position="81"/>
        <end position="101"/>
    </location>
</feature>
<name>A0ABS4G4Z1_9CLOT</name>
<feature type="transmembrane region" description="Helical" evidence="1">
    <location>
        <begin position="49"/>
        <end position="69"/>
    </location>
</feature>
<proteinExistence type="predicted"/>
<dbReference type="PANTHER" id="PTHR40078">
    <property type="entry name" value="INTEGRAL MEMBRANE PROTEIN-RELATED"/>
    <property type="match status" value="1"/>
</dbReference>